<keyword evidence="2" id="KW-0804">Transcription</keyword>
<feature type="compositionally biased region" description="Basic and acidic residues" evidence="3">
    <location>
        <begin position="166"/>
        <end position="180"/>
    </location>
</feature>
<evidence type="ECO:0000256" key="3">
    <source>
        <dbReference type="SAM" id="MobiDB-lite"/>
    </source>
</evidence>
<dbReference type="Pfam" id="PF08581">
    <property type="entry name" value="Tup_N"/>
    <property type="match status" value="1"/>
</dbReference>
<feature type="region of interest" description="Disordered" evidence="3">
    <location>
        <begin position="106"/>
        <end position="125"/>
    </location>
</feature>
<evidence type="ECO:0000313" key="6">
    <source>
        <dbReference type="Proteomes" id="UP000807342"/>
    </source>
</evidence>
<dbReference type="AlphaFoldDB" id="A0A9P5XE32"/>
<feature type="compositionally biased region" description="Basic and acidic residues" evidence="3">
    <location>
        <begin position="142"/>
        <end position="160"/>
    </location>
</feature>
<protein>
    <recommendedName>
        <fullName evidence="4">Transcriptional repressor Tup1 N-terminal domain-containing protein</fullName>
    </recommendedName>
</protein>
<accession>A0A9P5XE32</accession>
<dbReference type="EMBL" id="MU151172">
    <property type="protein sequence ID" value="KAF9448136.1"/>
    <property type="molecule type" value="Genomic_DNA"/>
</dbReference>
<keyword evidence="1" id="KW-0805">Transcription regulation</keyword>
<dbReference type="Gene3D" id="1.20.5.340">
    <property type="match status" value="1"/>
</dbReference>
<evidence type="ECO:0000259" key="4">
    <source>
        <dbReference type="Pfam" id="PF08581"/>
    </source>
</evidence>
<feature type="region of interest" description="Disordered" evidence="3">
    <location>
        <begin position="141"/>
        <end position="180"/>
    </location>
</feature>
<gene>
    <name evidence="5" type="ORF">P691DRAFT_69608</name>
</gene>
<sequence length="180" mass="21044">MALHRQVPAPNGRPLQHPPSHSTSPPAPGRRVNDALQVIREEYNRVLTERDTLRDELTHIQQLASDQDVELSMIRRAIWNLQNQLEHYRQRFEEERHKLFEELRQQRAAAGLSPPSPLRELSNPVRSTTFNSVPAIQIRDQIAQREATRDRKMKGRVREYPDDECRDPKRARSGDVHRGR</sequence>
<comment type="caution">
    <text evidence="5">The sequence shown here is derived from an EMBL/GenBank/DDBJ whole genome shotgun (WGS) entry which is preliminary data.</text>
</comment>
<keyword evidence="6" id="KW-1185">Reference proteome</keyword>
<proteinExistence type="predicted"/>
<dbReference type="InterPro" id="IPR013890">
    <property type="entry name" value="Tscrpt_rep_Tup1_N"/>
</dbReference>
<evidence type="ECO:0000256" key="2">
    <source>
        <dbReference type="ARBA" id="ARBA00023163"/>
    </source>
</evidence>
<name>A0A9P5XE32_9AGAR</name>
<feature type="domain" description="Transcriptional repressor Tup1 N-terminal" evidence="4">
    <location>
        <begin position="31"/>
        <end position="106"/>
    </location>
</feature>
<evidence type="ECO:0000256" key="1">
    <source>
        <dbReference type="ARBA" id="ARBA00023015"/>
    </source>
</evidence>
<evidence type="ECO:0000313" key="5">
    <source>
        <dbReference type="EMBL" id="KAF9448136.1"/>
    </source>
</evidence>
<dbReference type="Proteomes" id="UP000807342">
    <property type="component" value="Unassembled WGS sequence"/>
</dbReference>
<feature type="region of interest" description="Disordered" evidence="3">
    <location>
        <begin position="1"/>
        <end position="31"/>
    </location>
</feature>
<feature type="compositionally biased region" description="Low complexity" evidence="3">
    <location>
        <begin position="14"/>
        <end position="24"/>
    </location>
</feature>
<organism evidence="5 6">
    <name type="scientific">Macrolepiota fuliginosa MF-IS2</name>
    <dbReference type="NCBI Taxonomy" id="1400762"/>
    <lineage>
        <taxon>Eukaryota</taxon>
        <taxon>Fungi</taxon>
        <taxon>Dikarya</taxon>
        <taxon>Basidiomycota</taxon>
        <taxon>Agaricomycotina</taxon>
        <taxon>Agaricomycetes</taxon>
        <taxon>Agaricomycetidae</taxon>
        <taxon>Agaricales</taxon>
        <taxon>Agaricineae</taxon>
        <taxon>Agaricaceae</taxon>
        <taxon>Macrolepiota</taxon>
    </lineage>
</organism>
<reference evidence="5" key="1">
    <citation type="submission" date="2020-11" db="EMBL/GenBank/DDBJ databases">
        <authorList>
            <consortium name="DOE Joint Genome Institute"/>
            <person name="Ahrendt S."/>
            <person name="Riley R."/>
            <person name="Andreopoulos W."/>
            <person name="Labutti K."/>
            <person name="Pangilinan J."/>
            <person name="Ruiz-Duenas F.J."/>
            <person name="Barrasa J.M."/>
            <person name="Sanchez-Garcia M."/>
            <person name="Camarero S."/>
            <person name="Miyauchi S."/>
            <person name="Serrano A."/>
            <person name="Linde D."/>
            <person name="Babiker R."/>
            <person name="Drula E."/>
            <person name="Ayuso-Fernandez I."/>
            <person name="Pacheco R."/>
            <person name="Padilla G."/>
            <person name="Ferreira P."/>
            <person name="Barriuso J."/>
            <person name="Kellner H."/>
            <person name="Castanera R."/>
            <person name="Alfaro M."/>
            <person name="Ramirez L."/>
            <person name="Pisabarro A.G."/>
            <person name="Kuo A."/>
            <person name="Tritt A."/>
            <person name="Lipzen A."/>
            <person name="He G."/>
            <person name="Yan M."/>
            <person name="Ng V."/>
            <person name="Cullen D."/>
            <person name="Martin F."/>
            <person name="Rosso M.-N."/>
            <person name="Henrissat B."/>
            <person name="Hibbett D."/>
            <person name="Martinez A.T."/>
            <person name="Grigoriev I.V."/>
        </authorList>
    </citation>
    <scope>NUCLEOTIDE SEQUENCE</scope>
    <source>
        <strain evidence="5">MF-IS2</strain>
    </source>
</reference>